<dbReference type="EMBL" id="CAXKWB010103083">
    <property type="protein sequence ID" value="CAL4226650.1"/>
    <property type="molecule type" value="Genomic_DNA"/>
</dbReference>
<name>A0AAV2SMM9_MEGNR</name>
<dbReference type="AlphaFoldDB" id="A0AAV2SMM9"/>
<sequence length="414" mass="45771">GCQKKMRDYLQDIEGFVDLTTPTLSVSTPGGAKEFKVPTQHPGKFYSLVQSPQLYKQLAMIGGLDRYFQFAVCYRDEGAKPDRQPEFMQVDIEMANVTQAEVQALIENMIVHSWPDHLPAISIPFPHMTYNEAMESYGVDKPDTRFDWKLQNVTEVVKSCGVNILEKAVSTPGSYASAFSVPGGGKNINKKILSSWETLALKEHQLNGPSLLYVKEDGTFRGAIAKKLNDKAKLALFEMFQLSSNDVVVLAVGTKSNVLALLGKLRLVAAQVMEEAGEPVRDKYSFNFLWVVDFPLFEVDEESGKIASVHHPFTMPHPEDDLYSNPLEVRSQHYDIVLNGSEVGGGSIRIHDPFLQEYVFGNILGVSPESFGFFTEALASGAPPHGGIALGFDRFITNLCGAASIRDVIAFPKR</sequence>
<dbReference type="InterPro" id="IPR004115">
    <property type="entry name" value="GAD-like_sf"/>
</dbReference>
<evidence type="ECO:0000256" key="1">
    <source>
        <dbReference type="ARBA" id="ARBA00006303"/>
    </source>
</evidence>
<dbReference type="NCBIfam" id="NF001750">
    <property type="entry name" value="PRK00476.1"/>
    <property type="match status" value="1"/>
</dbReference>
<dbReference type="InterPro" id="IPR004364">
    <property type="entry name" value="Aa-tRNA-synt_II"/>
</dbReference>
<keyword evidence="2" id="KW-0436">Ligase</keyword>
<dbReference type="PRINTS" id="PR01042">
    <property type="entry name" value="TRNASYNTHASP"/>
</dbReference>
<keyword evidence="5" id="KW-0648">Protein biosynthesis</keyword>
<dbReference type="Gene3D" id="3.30.1360.30">
    <property type="entry name" value="GAD-like domain"/>
    <property type="match status" value="1"/>
</dbReference>
<dbReference type="GO" id="GO:0005524">
    <property type="term" value="F:ATP binding"/>
    <property type="evidence" value="ECO:0007669"/>
    <property type="project" value="UniProtKB-KW"/>
</dbReference>
<feature type="non-terminal residue" evidence="8">
    <location>
        <position position="1"/>
    </location>
</feature>
<keyword evidence="9" id="KW-1185">Reference proteome</keyword>
<dbReference type="SUPFAM" id="SSF55261">
    <property type="entry name" value="GAD domain-like"/>
    <property type="match status" value="1"/>
</dbReference>
<dbReference type="InterPro" id="IPR002312">
    <property type="entry name" value="Asp/Asn-tRNA-synth_IIb"/>
</dbReference>
<comment type="similarity">
    <text evidence="1">Belongs to the class-II aminoacyl-tRNA synthetase family. Type 1 subfamily.</text>
</comment>
<organism evidence="8 9">
    <name type="scientific">Meganyctiphanes norvegica</name>
    <name type="common">Northern krill</name>
    <name type="synonym">Thysanopoda norvegica</name>
    <dbReference type="NCBI Taxonomy" id="48144"/>
    <lineage>
        <taxon>Eukaryota</taxon>
        <taxon>Metazoa</taxon>
        <taxon>Ecdysozoa</taxon>
        <taxon>Arthropoda</taxon>
        <taxon>Crustacea</taxon>
        <taxon>Multicrustacea</taxon>
        <taxon>Malacostraca</taxon>
        <taxon>Eumalacostraca</taxon>
        <taxon>Eucarida</taxon>
        <taxon>Euphausiacea</taxon>
        <taxon>Euphausiidae</taxon>
        <taxon>Meganyctiphanes</taxon>
    </lineage>
</organism>
<dbReference type="GO" id="GO:0005739">
    <property type="term" value="C:mitochondrion"/>
    <property type="evidence" value="ECO:0007669"/>
    <property type="project" value="TreeGrafter"/>
</dbReference>
<dbReference type="Proteomes" id="UP001497623">
    <property type="component" value="Unassembled WGS sequence"/>
</dbReference>
<evidence type="ECO:0000256" key="5">
    <source>
        <dbReference type="ARBA" id="ARBA00022917"/>
    </source>
</evidence>
<evidence type="ECO:0000256" key="6">
    <source>
        <dbReference type="ARBA" id="ARBA00023146"/>
    </source>
</evidence>
<dbReference type="InterPro" id="IPR004524">
    <property type="entry name" value="Asp-tRNA-ligase_1"/>
</dbReference>
<dbReference type="PANTHER" id="PTHR22594:SF5">
    <property type="entry name" value="ASPARTATE--TRNA LIGASE, MITOCHONDRIAL"/>
    <property type="match status" value="1"/>
</dbReference>
<reference evidence="8 9" key="1">
    <citation type="submission" date="2024-05" db="EMBL/GenBank/DDBJ databases">
        <authorList>
            <person name="Wallberg A."/>
        </authorList>
    </citation>
    <scope>NUCLEOTIDE SEQUENCE [LARGE SCALE GENOMIC DNA]</scope>
</reference>
<comment type="caution">
    <text evidence="8">The sequence shown here is derived from an EMBL/GenBank/DDBJ whole genome shotgun (WGS) entry which is preliminary data.</text>
</comment>
<dbReference type="InterPro" id="IPR045864">
    <property type="entry name" value="aa-tRNA-synth_II/BPL/LPL"/>
</dbReference>
<dbReference type="Gene3D" id="3.30.930.10">
    <property type="entry name" value="Bira Bifunctional Protein, Domain 2"/>
    <property type="match status" value="1"/>
</dbReference>
<dbReference type="GO" id="GO:0006422">
    <property type="term" value="P:aspartyl-tRNA aminoacylation"/>
    <property type="evidence" value="ECO:0007669"/>
    <property type="project" value="TreeGrafter"/>
</dbReference>
<evidence type="ECO:0000259" key="7">
    <source>
        <dbReference type="PROSITE" id="PS50862"/>
    </source>
</evidence>
<feature type="domain" description="Aminoacyl-transfer RNA synthetases class-II family profile" evidence="7">
    <location>
        <begin position="1"/>
        <end position="412"/>
    </location>
</feature>
<evidence type="ECO:0000313" key="8">
    <source>
        <dbReference type="EMBL" id="CAL4226650.1"/>
    </source>
</evidence>
<proteinExistence type="inferred from homology"/>
<feature type="non-terminal residue" evidence="8">
    <location>
        <position position="414"/>
    </location>
</feature>
<evidence type="ECO:0000256" key="2">
    <source>
        <dbReference type="ARBA" id="ARBA00022598"/>
    </source>
</evidence>
<dbReference type="PANTHER" id="PTHR22594">
    <property type="entry name" value="ASPARTYL/LYSYL-TRNA SYNTHETASE"/>
    <property type="match status" value="1"/>
</dbReference>
<accession>A0AAV2SMM9</accession>
<keyword evidence="4" id="KW-0067">ATP-binding</keyword>
<dbReference type="SUPFAM" id="SSF55681">
    <property type="entry name" value="Class II aaRS and biotin synthetases"/>
    <property type="match status" value="1"/>
</dbReference>
<keyword evidence="6" id="KW-0030">Aminoacyl-tRNA synthetase</keyword>
<gene>
    <name evidence="8" type="ORF">MNOR_LOCUS39470</name>
</gene>
<dbReference type="Pfam" id="PF00152">
    <property type="entry name" value="tRNA-synt_2"/>
    <property type="match status" value="1"/>
</dbReference>
<keyword evidence="3" id="KW-0547">Nucleotide-binding</keyword>
<dbReference type="NCBIfam" id="TIGR00459">
    <property type="entry name" value="aspS_bact"/>
    <property type="match status" value="1"/>
</dbReference>
<evidence type="ECO:0000256" key="4">
    <source>
        <dbReference type="ARBA" id="ARBA00022840"/>
    </source>
</evidence>
<dbReference type="GO" id="GO:0004815">
    <property type="term" value="F:aspartate-tRNA ligase activity"/>
    <property type="evidence" value="ECO:0007669"/>
    <property type="project" value="TreeGrafter"/>
</dbReference>
<dbReference type="PROSITE" id="PS50862">
    <property type="entry name" value="AA_TRNA_LIGASE_II"/>
    <property type="match status" value="1"/>
</dbReference>
<evidence type="ECO:0000313" key="9">
    <source>
        <dbReference type="Proteomes" id="UP001497623"/>
    </source>
</evidence>
<dbReference type="InterPro" id="IPR006195">
    <property type="entry name" value="aa-tRNA-synth_II"/>
</dbReference>
<evidence type="ECO:0000256" key="3">
    <source>
        <dbReference type="ARBA" id="ARBA00022741"/>
    </source>
</evidence>
<protein>
    <recommendedName>
        <fullName evidence="7">Aminoacyl-transfer RNA synthetases class-II family profile domain-containing protein</fullName>
    </recommendedName>
</protein>